<evidence type="ECO:0000256" key="9">
    <source>
        <dbReference type="ARBA" id="ARBA00048126"/>
    </source>
</evidence>
<dbReference type="InterPro" id="IPR045865">
    <property type="entry name" value="ACT-like_dom_sf"/>
</dbReference>
<keyword evidence="7" id="KW-0520">NAD</keyword>
<dbReference type="SUPFAM" id="SSF51735">
    <property type="entry name" value="NAD(P)-binding Rossmann-fold domains"/>
    <property type="match status" value="1"/>
</dbReference>
<dbReference type="Gene3D" id="3.40.50.720">
    <property type="entry name" value="NAD(P)-binding Rossmann-like Domain"/>
    <property type="match status" value="2"/>
</dbReference>
<evidence type="ECO:0000256" key="5">
    <source>
        <dbReference type="ARBA" id="ARBA00021582"/>
    </source>
</evidence>
<dbReference type="SUPFAM" id="SSF52283">
    <property type="entry name" value="Formate/glycerate dehydrogenase catalytic domain-like"/>
    <property type="match status" value="1"/>
</dbReference>
<dbReference type="Pfam" id="PF00389">
    <property type="entry name" value="2-Hacid_dh"/>
    <property type="match status" value="1"/>
</dbReference>
<dbReference type="EC" id="1.1.1.399" evidence="3"/>
<dbReference type="InterPro" id="IPR029752">
    <property type="entry name" value="D-isomer_DH_CS1"/>
</dbReference>
<evidence type="ECO:0000256" key="2">
    <source>
        <dbReference type="ARBA" id="ARBA00005216"/>
    </source>
</evidence>
<dbReference type="InterPro" id="IPR002912">
    <property type="entry name" value="ACT_dom"/>
</dbReference>
<dbReference type="PANTHER" id="PTHR42938:SF47">
    <property type="entry name" value="HYDROXYPYRUVATE REDUCTASE"/>
    <property type="match status" value="1"/>
</dbReference>
<evidence type="ECO:0000256" key="8">
    <source>
        <dbReference type="ARBA" id="ARBA00030455"/>
    </source>
</evidence>
<dbReference type="PROSITE" id="PS51671">
    <property type="entry name" value="ACT"/>
    <property type="match status" value="1"/>
</dbReference>
<dbReference type="GO" id="GO:0051287">
    <property type="term" value="F:NAD binding"/>
    <property type="evidence" value="ECO:0007669"/>
    <property type="project" value="InterPro"/>
</dbReference>
<dbReference type="EC" id="1.1.1.95" evidence="4"/>
<evidence type="ECO:0000256" key="6">
    <source>
        <dbReference type="ARBA" id="ARBA00023002"/>
    </source>
</evidence>
<dbReference type="CDD" id="cd12174">
    <property type="entry name" value="PGDH_like_3"/>
    <property type="match status" value="1"/>
</dbReference>
<dbReference type="PROSITE" id="PS00065">
    <property type="entry name" value="D_2_HYDROXYACID_DH_1"/>
    <property type="match status" value="1"/>
</dbReference>
<evidence type="ECO:0000313" key="13">
    <source>
        <dbReference type="EMBL" id="PIE32962.1"/>
    </source>
</evidence>
<evidence type="ECO:0000259" key="12">
    <source>
        <dbReference type="PROSITE" id="PS51671"/>
    </source>
</evidence>
<dbReference type="EMBL" id="PDSK01000105">
    <property type="protein sequence ID" value="PIE32962.1"/>
    <property type="molecule type" value="Genomic_DNA"/>
</dbReference>
<comment type="similarity">
    <text evidence="11">Belongs to the D-isomer specific 2-hydroxyacid dehydrogenase family.</text>
</comment>
<proteinExistence type="inferred from homology"/>
<evidence type="ECO:0000256" key="11">
    <source>
        <dbReference type="RuleBase" id="RU003719"/>
    </source>
</evidence>
<dbReference type="InterPro" id="IPR036291">
    <property type="entry name" value="NAD(P)-bd_dom_sf"/>
</dbReference>
<accession>A0A2G6KDB6</accession>
<reference evidence="13 14" key="1">
    <citation type="submission" date="2017-10" db="EMBL/GenBank/DDBJ databases">
        <title>Novel microbial diversity and functional potential in the marine mammal oral microbiome.</title>
        <authorList>
            <person name="Dudek N.K."/>
            <person name="Sun C.L."/>
            <person name="Burstein D."/>
            <person name="Kantor R.S."/>
            <person name="Aliaga Goltsman D.S."/>
            <person name="Bik E.M."/>
            <person name="Thomas B.C."/>
            <person name="Banfield J.F."/>
            <person name="Relman D.A."/>
        </authorList>
    </citation>
    <scope>NUCLEOTIDE SEQUENCE [LARGE SCALE GENOMIC DNA]</scope>
    <source>
        <strain evidence="13">DOLJORAL78_47_16</strain>
    </source>
</reference>
<protein>
    <recommendedName>
        <fullName evidence="5">D-3-phosphoglycerate dehydrogenase</fullName>
        <ecNumber evidence="3">1.1.1.399</ecNumber>
        <ecNumber evidence="4">1.1.1.95</ecNumber>
    </recommendedName>
    <alternativeName>
        <fullName evidence="8">2-oxoglutarate reductase</fullName>
    </alternativeName>
</protein>
<evidence type="ECO:0000256" key="7">
    <source>
        <dbReference type="ARBA" id="ARBA00023027"/>
    </source>
</evidence>
<dbReference type="GO" id="GO:0004617">
    <property type="term" value="F:phosphoglycerate dehydrogenase activity"/>
    <property type="evidence" value="ECO:0007669"/>
    <property type="project" value="UniProtKB-EC"/>
</dbReference>
<evidence type="ECO:0000256" key="10">
    <source>
        <dbReference type="ARBA" id="ARBA00048731"/>
    </source>
</evidence>
<dbReference type="InterPro" id="IPR006139">
    <property type="entry name" value="D-isomer_2_OHA_DH_cat_dom"/>
</dbReference>
<comment type="pathway">
    <text evidence="2">Amino-acid biosynthesis; L-serine biosynthesis; L-serine from 3-phospho-D-glycerate: step 1/3.</text>
</comment>
<sequence>MYKVLKLNQISPKGLEIFPQDRYEIASEFSHPDAILVRSHVLAPEDMPSTLMAIARAGVGVNNIPVSACTERGIPVFNTPGANANAVKELVLAALVLTSRGVAAGIDFVKTLDTLSEPAEMTKIVEKSKKQFAGQELFGKTLGVVGLGKIGSLVAAMGLQLGMKVIGFDPALSIDAAWRLSNQIQRIENLPTLLSHADYVTLHLPFLASTKDLINDNNIRFLKSGSRLLNFARGGIVSSSAILTALDTGILAGYATDFPEPALLGRDDVVLLPHLGASTAEAEETCAVMAARQLRDFLENGNIVNSVNFPTLILDRTSGSRLAVTNQNIPKMLGKITSLLADSDINVNEMLNKSRDDIAYNLIDIDSPPPEELLTALQTVDGVINVRTVFA</sequence>
<dbReference type="Pfam" id="PF02826">
    <property type="entry name" value="2-Hacid_dh_C"/>
    <property type="match status" value="1"/>
</dbReference>
<evidence type="ECO:0000313" key="14">
    <source>
        <dbReference type="Proteomes" id="UP000230821"/>
    </source>
</evidence>
<dbReference type="AlphaFoldDB" id="A0A2G6KDB6"/>
<comment type="caution">
    <text evidence="13">The sequence shown here is derived from an EMBL/GenBank/DDBJ whole genome shotgun (WGS) entry which is preliminary data.</text>
</comment>
<dbReference type="UniPathway" id="UPA00135">
    <property type="reaction ID" value="UER00196"/>
</dbReference>
<name>A0A2G6KDB6_9BACT</name>
<dbReference type="PANTHER" id="PTHR42938">
    <property type="entry name" value="FORMATE DEHYDROGENASE 1"/>
    <property type="match status" value="1"/>
</dbReference>
<evidence type="ECO:0000256" key="4">
    <source>
        <dbReference type="ARBA" id="ARBA00013143"/>
    </source>
</evidence>
<dbReference type="CDD" id="cd04901">
    <property type="entry name" value="ACT_3PGDH"/>
    <property type="match status" value="1"/>
</dbReference>
<feature type="domain" description="ACT" evidence="12">
    <location>
        <begin position="321"/>
        <end position="391"/>
    </location>
</feature>
<dbReference type="SUPFAM" id="SSF55021">
    <property type="entry name" value="ACT-like"/>
    <property type="match status" value="1"/>
</dbReference>
<gene>
    <name evidence="13" type="ORF">CSA56_13605</name>
</gene>
<evidence type="ECO:0000256" key="3">
    <source>
        <dbReference type="ARBA" id="ARBA00013001"/>
    </source>
</evidence>
<comment type="catalytic activity">
    <reaction evidence="9">
        <text>(R)-2-hydroxyglutarate + NAD(+) = 2-oxoglutarate + NADH + H(+)</text>
        <dbReference type="Rhea" id="RHEA:49612"/>
        <dbReference type="ChEBI" id="CHEBI:15378"/>
        <dbReference type="ChEBI" id="CHEBI:15801"/>
        <dbReference type="ChEBI" id="CHEBI:16810"/>
        <dbReference type="ChEBI" id="CHEBI:57540"/>
        <dbReference type="ChEBI" id="CHEBI:57945"/>
        <dbReference type="EC" id="1.1.1.399"/>
    </reaction>
</comment>
<organism evidence="13 14">
    <name type="scientific">candidate division KSB3 bacterium</name>
    <dbReference type="NCBI Taxonomy" id="2044937"/>
    <lineage>
        <taxon>Bacteria</taxon>
        <taxon>candidate division KSB3</taxon>
    </lineage>
</organism>
<keyword evidence="6 11" id="KW-0560">Oxidoreductase</keyword>
<dbReference type="InterPro" id="IPR006140">
    <property type="entry name" value="D-isomer_DH_NAD-bd"/>
</dbReference>
<dbReference type="Gene3D" id="3.30.70.260">
    <property type="match status" value="1"/>
</dbReference>
<evidence type="ECO:0000256" key="1">
    <source>
        <dbReference type="ARBA" id="ARBA00003800"/>
    </source>
</evidence>
<comment type="catalytic activity">
    <reaction evidence="10">
        <text>(2R)-3-phosphoglycerate + NAD(+) = 3-phosphooxypyruvate + NADH + H(+)</text>
        <dbReference type="Rhea" id="RHEA:12641"/>
        <dbReference type="ChEBI" id="CHEBI:15378"/>
        <dbReference type="ChEBI" id="CHEBI:18110"/>
        <dbReference type="ChEBI" id="CHEBI:57540"/>
        <dbReference type="ChEBI" id="CHEBI:57945"/>
        <dbReference type="ChEBI" id="CHEBI:58272"/>
        <dbReference type="EC" id="1.1.1.95"/>
    </reaction>
</comment>
<comment type="function">
    <text evidence="1">Catalyzes the reversible oxidation of 3-phospho-D-glycerate to 3-phosphonooxypyruvate, the first step of the phosphorylated L-serine biosynthesis pathway. Also catalyzes the reversible oxidation of 2-hydroxyglutarate to 2-oxoglutarate.</text>
</comment>
<dbReference type="Proteomes" id="UP000230821">
    <property type="component" value="Unassembled WGS sequence"/>
</dbReference>